<dbReference type="Proteomes" id="UP000054007">
    <property type="component" value="Unassembled WGS sequence"/>
</dbReference>
<organism evidence="2 3">
    <name type="scientific">Cylindrobasidium torrendii FP15055 ss-10</name>
    <dbReference type="NCBI Taxonomy" id="1314674"/>
    <lineage>
        <taxon>Eukaryota</taxon>
        <taxon>Fungi</taxon>
        <taxon>Dikarya</taxon>
        <taxon>Basidiomycota</taxon>
        <taxon>Agaricomycotina</taxon>
        <taxon>Agaricomycetes</taxon>
        <taxon>Agaricomycetidae</taxon>
        <taxon>Agaricales</taxon>
        <taxon>Marasmiineae</taxon>
        <taxon>Physalacriaceae</taxon>
        <taxon>Cylindrobasidium</taxon>
    </lineage>
</organism>
<evidence type="ECO:0000313" key="3">
    <source>
        <dbReference type="Proteomes" id="UP000054007"/>
    </source>
</evidence>
<reference evidence="2 3" key="1">
    <citation type="journal article" date="2015" name="Fungal Genet. Biol.">
        <title>Evolution of novel wood decay mechanisms in Agaricales revealed by the genome sequences of Fistulina hepatica and Cylindrobasidium torrendii.</title>
        <authorList>
            <person name="Floudas D."/>
            <person name="Held B.W."/>
            <person name="Riley R."/>
            <person name="Nagy L.G."/>
            <person name="Koehler G."/>
            <person name="Ransdell A.S."/>
            <person name="Younus H."/>
            <person name="Chow J."/>
            <person name="Chiniquy J."/>
            <person name="Lipzen A."/>
            <person name="Tritt A."/>
            <person name="Sun H."/>
            <person name="Haridas S."/>
            <person name="LaButti K."/>
            <person name="Ohm R.A."/>
            <person name="Kues U."/>
            <person name="Blanchette R.A."/>
            <person name="Grigoriev I.V."/>
            <person name="Minto R.E."/>
            <person name="Hibbett D.S."/>
        </authorList>
    </citation>
    <scope>NUCLEOTIDE SEQUENCE [LARGE SCALE GENOMIC DNA]</scope>
    <source>
        <strain evidence="2 3">FP15055 ss-10</strain>
    </source>
</reference>
<sequence>MGSLVRRRSLFLLLSSHVSLCYPYTVSLRSAFQLAEPTTNYYLAVLVTQLTCQQHASVGTPSYLVTTIRCAIYKPHSSQENHTMQCSASQYSSRCS</sequence>
<proteinExistence type="predicted"/>
<gene>
    <name evidence="2" type="ORF">CYLTODRAFT_622</name>
</gene>
<evidence type="ECO:0000256" key="1">
    <source>
        <dbReference type="SAM" id="SignalP"/>
    </source>
</evidence>
<keyword evidence="1" id="KW-0732">Signal</keyword>
<feature type="chain" id="PRO_5002317839" description="Secreted protein" evidence="1">
    <location>
        <begin position="24"/>
        <end position="96"/>
    </location>
</feature>
<dbReference type="EMBL" id="KN880431">
    <property type="protein sequence ID" value="KIY74249.1"/>
    <property type="molecule type" value="Genomic_DNA"/>
</dbReference>
<feature type="signal peptide" evidence="1">
    <location>
        <begin position="1"/>
        <end position="23"/>
    </location>
</feature>
<keyword evidence="3" id="KW-1185">Reference proteome</keyword>
<dbReference type="AlphaFoldDB" id="A0A0D7BVP9"/>
<name>A0A0D7BVP9_9AGAR</name>
<evidence type="ECO:0008006" key="4">
    <source>
        <dbReference type="Google" id="ProtNLM"/>
    </source>
</evidence>
<evidence type="ECO:0000313" key="2">
    <source>
        <dbReference type="EMBL" id="KIY74249.1"/>
    </source>
</evidence>
<accession>A0A0D7BVP9</accession>
<protein>
    <recommendedName>
        <fullName evidence="4">Secreted protein</fullName>
    </recommendedName>
</protein>